<dbReference type="Pfam" id="PF13403">
    <property type="entry name" value="Hint_2"/>
    <property type="match status" value="1"/>
</dbReference>
<accession>A0A318U1M6</accession>
<dbReference type="AlphaFoldDB" id="A0A318U1M6"/>
<evidence type="ECO:0000313" key="2">
    <source>
        <dbReference type="EMBL" id="PYF10201.1"/>
    </source>
</evidence>
<dbReference type="SUPFAM" id="SSF51294">
    <property type="entry name" value="Hedgehog/intein (Hint) domain"/>
    <property type="match status" value="1"/>
</dbReference>
<keyword evidence="3" id="KW-1185">Reference proteome</keyword>
<dbReference type="Proteomes" id="UP000247727">
    <property type="component" value="Unassembled WGS sequence"/>
</dbReference>
<organism evidence="2 3">
    <name type="scientific">Rhodobacter viridis</name>
    <dbReference type="NCBI Taxonomy" id="1054202"/>
    <lineage>
        <taxon>Bacteria</taxon>
        <taxon>Pseudomonadati</taxon>
        <taxon>Pseudomonadota</taxon>
        <taxon>Alphaproteobacteria</taxon>
        <taxon>Rhodobacterales</taxon>
        <taxon>Rhodobacter group</taxon>
        <taxon>Rhodobacter</taxon>
    </lineage>
</organism>
<dbReference type="InterPro" id="IPR036844">
    <property type="entry name" value="Hint_dom_sf"/>
</dbReference>
<reference evidence="2 3" key="1">
    <citation type="submission" date="2018-06" db="EMBL/GenBank/DDBJ databases">
        <title>Genomic Encyclopedia of Type Strains, Phase III (KMG-III): the genomes of soil and plant-associated and newly described type strains.</title>
        <authorList>
            <person name="Whitman W."/>
        </authorList>
    </citation>
    <scope>NUCLEOTIDE SEQUENCE [LARGE SCALE GENOMIC DNA]</scope>
    <source>
        <strain evidence="2 3">JA737</strain>
    </source>
</reference>
<name>A0A318U1M6_9RHOB</name>
<gene>
    <name evidence="2" type="ORF">C8J30_10510</name>
</gene>
<comment type="caution">
    <text evidence="2">The sequence shown here is derived from an EMBL/GenBank/DDBJ whole genome shotgun (WGS) entry which is preliminary data.</text>
</comment>
<evidence type="ECO:0000259" key="1">
    <source>
        <dbReference type="Pfam" id="PF13403"/>
    </source>
</evidence>
<sequence>MPTLCFWPLTDVTSAGPDPFGSVPGAEEAAVGRAHFALRPGAAMRFIDLPDDGGAEADAPAIEPDVSYLIRPLASEDVADTAVVHLIDTPATGRGLASSERLKPGRAYRITGLEAEGMLTPFASQSICFAAGTLIATRRGPKPVEELTPEDPLQTSDNGYRPVQWVGRWRVGGLGAAAPVRFAPGVLGNDRALFVSGQHRVLIRPTTGPLAGEEVLVAAKALVGLPGIARAPCERVEWVHVMMPTHEVIFAESARAESMLAGHKTMMVMEPTQAKALRQSLSHDPFTGLPARPIVPTPKVEKLILQHRRGHTPLESAGLMRR</sequence>
<evidence type="ECO:0000313" key="3">
    <source>
        <dbReference type="Proteomes" id="UP000247727"/>
    </source>
</evidence>
<dbReference type="RefSeq" id="WP_110805389.1">
    <property type="nucleotide sequence ID" value="NZ_QJTK01000005.1"/>
</dbReference>
<dbReference type="OrthoDB" id="6305173at2"/>
<proteinExistence type="predicted"/>
<dbReference type="InterPro" id="IPR028992">
    <property type="entry name" value="Hedgehog/Intein_dom"/>
</dbReference>
<dbReference type="EMBL" id="QJTK01000005">
    <property type="protein sequence ID" value="PYF10201.1"/>
    <property type="molecule type" value="Genomic_DNA"/>
</dbReference>
<protein>
    <submittedName>
        <fullName evidence="2">Hint domain-containing protein</fullName>
    </submittedName>
</protein>
<feature type="domain" description="Hedgehog/Intein (Hint)" evidence="1">
    <location>
        <begin position="127"/>
        <end position="262"/>
    </location>
</feature>